<dbReference type="InterPro" id="IPR050188">
    <property type="entry name" value="RluA_PseudoU_synthase"/>
</dbReference>
<dbReference type="PANTHER" id="PTHR21600:SF53">
    <property type="entry name" value="RNA PSEUDOURIDINE SYNTHASE 3, MITOCHONDRIAL"/>
    <property type="match status" value="1"/>
</dbReference>
<dbReference type="GO" id="GO:0003723">
    <property type="term" value="F:RNA binding"/>
    <property type="evidence" value="ECO:0007669"/>
    <property type="project" value="InterPro"/>
</dbReference>
<gene>
    <name evidence="2" type="ORF">E3N88_04438</name>
</gene>
<name>A0A5N6PX91_9ASTR</name>
<dbReference type="InterPro" id="IPR006145">
    <property type="entry name" value="PsdUridine_synth_RsuA/RluA"/>
</dbReference>
<dbReference type="GO" id="GO:0009982">
    <property type="term" value="F:pseudouridine synthase activity"/>
    <property type="evidence" value="ECO:0007669"/>
    <property type="project" value="InterPro"/>
</dbReference>
<dbReference type="Proteomes" id="UP000326396">
    <property type="component" value="Linkage Group LG10"/>
</dbReference>
<sequence length="713" mass="79438">MSLSSSVDSACLRRLLLRPSSMVAALDSVVNSTTRVGLDSRTNLIFDQYYLEQDIFQPPLSTNALLLRRLRLPPSTPPPAIVFGCSNRFRSIHDIFQPPLSTDAFLLRRLRLPPSTPPLAIVFGCSSRFRHRRVGGGGVLVIVATEFGIAVKFLYCRALILLVYLNLRLQNSISEDVSRRLGQTLNRPNAQSHIGEASGRLTIGEDEGSIDEDEATVGAKDGKTSRSFAFSTVVHKELLPLCVYSVATQSVCATMWLKIPRHQCTPFTTRHFSRVSPPPSNCGETVIRVSNNITYLGCPKTGPKPHQLLSLPPFPHHPLPGKNVSPDSHITAISWMKYYFADVSGSVIQSHFNKGLVKMECHDAKKQGQAKVLKKIKHNEIMKTGSRILVPVSVAESRISKRYDTIPSASLCPNADEIKYLQRLVIYKDPALLILNKPPKVPVKGNLPVHNSMDGLAAAALCYDYDEGPKLVHRLDRESSGIILMGRSKESVSHLHWLFSDKSIMKSSLKARNDVSETTYQRYWALVIGTPKEKEGLICAPLTKVVLNGGKAERVMLAYGCGLEASQEAVTEYRVLGPTISGCSWLELRPFTNHKHQIRVHCAEALGTPIVGDYKYGWFVHNRWKQMPRVDHEPITGEPYKMRRPEGLDVQKGSVHSKVPLLHLHCRELVIPNVAKHLEVNKATKSKPDVLRFVASMPSHMKISWNLMSSYLV</sequence>
<evidence type="ECO:0000313" key="2">
    <source>
        <dbReference type="EMBL" id="KAD7117170.1"/>
    </source>
</evidence>
<dbReference type="Pfam" id="PF00849">
    <property type="entry name" value="PseudoU_synth_2"/>
    <property type="match status" value="1"/>
</dbReference>
<dbReference type="AlphaFoldDB" id="A0A5N6PX91"/>
<protein>
    <recommendedName>
        <fullName evidence="1">Pseudouridine synthase RsuA/RluA-like domain-containing protein</fullName>
    </recommendedName>
</protein>
<proteinExistence type="predicted"/>
<dbReference type="GO" id="GO:0000455">
    <property type="term" value="P:enzyme-directed rRNA pseudouridine synthesis"/>
    <property type="evidence" value="ECO:0007669"/>
    <property type="project" value="TreeGrafter"/>
</dbReference>
<reference evidence="2 3" key="1">
    <citation type="submission" date="2019-05" db="EMBL/GenBank/DDBJ databases">
        <title>Mikania micrantha, genome provides insights into the molecular mechanism of rapid growth.</title>
        <authorList>
            <person name="Liu B."/>
        </authorList>
    </citation>
    <scope>NUCLEOTIDE SEQUENCE [LARGE SCALE GENOMIC DNA]</scope>
    <source>
        <strain evidence="2">NLD-2019</strain>
        <tissue evidence="2">Leaf</tissue>
    </source>
</reference>
<dbReference type="Gene3D" id="3.30.2350.10">
    <property type="entry name" value="Pseudouridine synthase"/>
    <property type="match status" value="1"/>
</dbReference>
<dbReference type="SUPFAM" id="SSF55120">
    <property type="entry name" value="Pseudouridine synthase"/>
    <property type="match status" value="1"/>
</dbReference>
<accession>A0A5N6PX91</accession>
<organism evidence="2 3">
    <name type="scientific">Mikania micrantha</name>
    <name type="common">bitter vine</name>
    <dbReference type="NCBI Taxonomy" id="192012"/>
    <lineage>
        <taxon>Eukaryota</taxon>
        <taxon>Viridiplantae</taxon>
        <taxon>Streptophyta</taxon>
        <taxon>Embryophyta</taxon>
        <taxon>Tracheophyta</taxon>
        <taxon>Spermatophyta</taxon>
        <taxon>Magnoliopsida</taxon>
        <taxon>eudicotyledons</taxon>
        <taxon>Gunneridae</taxon>
        <taxon>Pentapetalae</taxon>
        <taxon>asterids</taxon>
        <taxon>campanulids</taxon>
        <taxon>Asterales</taxon>
        <taxon>Asteraceae</taxon>
        <taxon>Asteroideae</taxon>
        <taxon>Heliantheae alliance</taxon>
        <taxon>Eupatorieae</taxon>
        <taxon>Mikania</taxon>
    </lineage>
</organism>
<dbReference type="OrthoDB" id="428658at2759"/>
<dbReference type="EMBL" id="SZYD01000002">
    <property type="protein sequence ID" value="KAD7117170.1"/>
    <property type="molecule type" value="Genomic_DNA"/>
</dbReference>
<evidence type="ECO:0000259" key="1">
    <source>
        <dbReference type="Pfam" id="PF00849"/>
    </source>
</evidence>
<dbReference type="InterPro" id="IPR020103">
    <property type="entry name" value="PsdUridine_synth_cat_dom_sf"/>
</dbReference>
<keyword evidence="3" id="KW-1185">Reference proteome</keyword>
<dbReference type="PANTHER" id="PTHR21600">
    <property type="entry name" value="MITOCHONDRIAL RNA PSEUDOURIDINE SYNTHASE"/>
    <property type="match status" value="1"/>
</dbReference>
<dbReference type="CDD" id="cd02869">
    <property type="entry name" value="PseudoU_synth_RluA_like"/>
    <property type="match status" value="1"/>
</dbReference>
<evidence type="ECO:0000313" key="3">
    <source>
        <dbReference type="Proteomes" id="UP000326396"/>
    </source>
</evidence>
<comment type="caution">
    <text evidence="2">The sequence shown here is derived from an EMBL/GenBank/DDBJ whole genome shotgun (WGS) entry which is preliminary data.</text>
</comment>
<feature type="domain" description="Pseudouridine synthase RsuA/RluA-like" evidence="1">
    <location>
        <begin position="432"/>
        <end position="603"/>
    </location>
</feature>